<evidence type="ECO:0000256" key="4">
    <source>
        <dbReference type="ARBA" id="ARBA00023125"/>
    </source>
</evidence>
<evidence type="ECO:0000256" key="2">
    <source>
        <dbReference type="ARBA" id="ARBA00023015"/>
    </source>
</evidence>
<dbReference type="InterPro" id="IPR014284">
    <property type="entry name" value="RNA_pol_sigma-70_dom"/>
</dbReference>
<dbReference type="Gene3D" id="1.10.10.10">
    <property type="entry name" value="Winged helix-like DNA-binding domain superfamily/Winged helix DNA-binding domain"/>
    <property type="match status" value="1"/>
</dbReference>
<keyword evidence="10" id="KW-1185">Reference proteome</keyword>
<evidence type="ECO:0000256" key="5">
    <source>
        <dbReference type="ARBA" id="ARBA00023163"/>
    </source>
</evidence>
<proteinExistence type="inferred from homology"/>
<feature type="region of interest" description="Disordered" evidence="6">
    <location>
        <begin position="1"/>
        <end position="29"/>
    </location>
</feature>
<feature type="domain" description="RNA polymerase sigma-70 region 2" evidence="7">
    <location>
        <begin position="41"/>
        <end position="105"/>
    </location>
</feature>
<dbReference type="Gene3D" id="1.10.1740.10">
    <property type="match status" value="1"/>
</dbReference>
<name>A0ABX0YM10_STRTL</name>
<evidence type="ECO:0000259" key="7">
    <source>
        <dbReference type="Pfam" id="PF04542"/>
    </source>
</evidence>
<feature type="domain" description="RNA polymerase sigma factor 70 region 4 type 2" evidence="8">
    <location>
        <begin position="137"/>
        <end position="186"/>
    </location>
</feature>
<dbReference type="InterPro" id="IPR013325">
    <property type="entry name" value="RNA_pol_sigma_r2"/>
</dbReference>
<dbReference type="InterPro" id="IPR013324">
    <property type="entry name" value="RNA_pol_sigma_r3/r4-like"/>
</dbReference>
<dbReference type="InterPro" id="IPR013249">
    <property type="entry name" value="RNA_pol_sigma70_r4_t2"/>
</dbReference>
<evidence type="ECO:0000256" key="6">
    <source>
        <dbReference type="SAM" id="MobiDB-lite"/>
    </source>
</evidence>
<keyword evidence="2" id="KW-0805">Transcription regulation</keyword>
<dbReference type="Pfam" id="PF08281">
    <property type="entry name" value="Sigma70_r4_2"/>
    <property type="match status" value="1"/>
</dbReference>
<keyword evidence="3" id="KW-0731">Sigma factor</keyword>
<dbReference type="Proteomes" id="UP000635996">
    <property type="component" value="Unassembled WGS sequence"/>
</dbReference>
<dbReference type="InterPro" id="IPR007627">
    <property type="entry name" value="RNA_pol_sigma70_r2"/>
</dbReference>
<dbReference type="InterPro" id="IPR036388">
    <property type="entry name" value="WH-like_DNA-bd_sf"/>
</dbReference>
<organism evidence="9 10">
    <name type="scientific">Streptomyces thermoviolaceus subsp. thermoviolaceus</name>
    <dbReference type="NCBI Taxonomy" id="66860"/>
    <lineage>
        <taxon>Bacteria</taxon>
        <taxon>Bacillati</taxon>
        <taxon>Actinomycetota</taxon>
        <taxon>Actinomycetes</taxon>
        <taxon>Kitasatosporales</taxon>
        <taxon>Streptomycetaceae</taxon>
        <taxon>Streptomyces</taxon>
    </lineage>
</organism>
<dbReference type="InterPro" id="IPR039425">
    <property type="entry name" value="RNA_pol_sigma-70-like"/>
</dbReference>
<dbReference type="SUPFAM" id="SSF88659">
    <property type="entry name" value="Sigma3 and sigma4 domains of RNA polymerase sigma factors"/>
    <property type="match status" value="1"/>
</dbReference>
<protein>
    <submittedName>
        <fullName evidence="9">SigE family RNA polymerase sigma factor</fullName>
    </submittedName>
</protein>
<evidence type="ECO:0000256" key="1">
    <source>
        <dbReference type="ARBA" id="ARBA00010641"/>
    </source>
</evidence>
<dbReference type="PANTHER" id="PTHR43133">
    <property type="entry name" value="RNA POLYMERASE ECF-TYPE SIGMA FACTO"/>
    <property type="match status" value="1"/>
</dbReference>
<reference evidence="9 10" key="1">
    <citation type="submission" date="2020-03" db="EMBL/GenBank/DDBJ databases">
        <title>WGS of actinomycetes isolated from Thailand.</title>
        <authorList>
            <person name="Thawai C."/>
        </authorList>
    </citation>
    <scope>NUCLEOTIDE SEQUENCE [LARGE SCALE GENOMIC DNA]</scope>
    <source>
        <strain evidence="9 10">NBRC 13905</strain>
    </source>
</reference>
<comment type="caution">
    <text evidence="9">The sequence shown here is derived from an EMBL/GenBank/DDBJ whole genome shotgun (WGS) entry which is preliminary data.</text>
</comment>
<keyword evidence="4" id="KW-0238">DNA-binding</keyword>
<dbReference type="SUPFAM" id="SSF88946">
    <property type="entry name" value="Sigma2 domain of RNA polymerase sigma factors"/>
    <property type="match status" value="1"/>
</dbReference>
<accession>A0ABX0YM10</accession>
<dbReference type="PANTHER" id="PTHR43133:SF50">
    <property type="entry name" value="ECF RNA POLYMERASE SIGMA FACTOR SIGM"/>
    <property type="match status" value="1"/>
</dbReference>
<evidence type="ECO:0000313" key="9">
    <source>
        <dbReference type="EMBL" id="NJP13572.1"/>
    </source>
</evidence>
<keyword evidence="5" id="KW-0804">Transcription</keyword>
<evidence type="ECO:0000259" key="8">
    <source>
        <dbReference type="Pfam" id="PF08281"/>
    </source>
</evidence>
<dbReference type="CDD" id="cd06171">
    <property type="entry name" value="Sigma70_r4"/>
    <property type="match status" value="1"/>
</dbReference>
<dbReference type="Pfam" id="PF04542">
    <property type="entry name" value="Sigma70_r2"/>
    <property type="match status" value="1"/>
</dbReference>
<evidence type="ECO:0000313" key="10">
    <source>
        <dbReference type="Proteomes" id="UP000635996"/>
    </source>
</evidence>
<evidence type="ECO:0000256" key="3">
    <source>
        <dbReference type="ARBA" id="ARBA00023082"/>
    </source>
</evidence>
<dbReference type="NCBIfam" id="TIGR02937">
    <property type="entry name" value="sigma70-ECF"/>
    <property type="match status" value="1"/>
</dbReference>
<comment type="similarity">
    <text evidence="1">Belongs to the sigma-70 factor family. ECF subfamily.</text>
</comment>
<dbReference type="EMBL" id="JAATEL010000003">
    <property type="protein sequence ID" value="NJP13572.1"/>
    <property type="molecule type" value="Genomic_DNA"/>
</dbReference>
<gene>
    <name evidence="9" type="ORF">HCJ95_04505</name>
</gene>
<sequence>MNPTGPLTRADHRGEAEEGAVSAHTAAVAPDTDRDTAVAALFETHHAGLLRLAVLLGAGPDAEDVVAEAFYQLQRRWGRIRDKDAAVGYLRGVILNLTRMRFRHLRVVRRHAQQNVEFAEDSAEQHALLRDEHRHVVSALRTLPTRQHQVLVLRYWLDLSEAEIARTMGISQGAVKSHASRGMAKLSSILKGAET</sequence>